<dbReference type="Proteomes" id="UP000030832">
    <property type="component" value="Unassembled WGS sequence"/>
</dbReference>
<dbReference type="RefSeq" id="WP_034628736.1">
    <property type="nucleotide sequence ID" value="NZ_JRJU01000011.1"/>
</dbReference>
<keyword evidence="3" id="KW-1185">Reference proteome</keyword>
<feature type="transmembrane region" description="Helical" evidence="1">
    <location>
        <begin position="125"/>
        <end position="144"/>
    </location>
</feature>
<dbReference type="eggNOG" id="ENOG5032V1C">
    <property type="taxonomic scope" value="Bacteria"/>
</dbReference>
<dbReference type="OrthoDB" id="1683959at2"/>
<evidence type="ECO:0008006" key="4">
    <source>
        <dbReference type="Google" id="ProtNLM"/>
    </source>
</evidence>
<protein>
    <recommendedName>
        <fullName evidence="4">Integral membrane protein</fullName>
    </recommendedName>
</protein>
<feature type="transmembrane region" description="Helical" evidence="1">
    <location>
        <begin position="69"/>
        <end position="90"/>
    </location>
</feature>
<gene>
    <name evidence="2" type="ORF">LQ50_10620</name>
</gene>
<name>A0A0B0IH28_9BACI</name>
<proteinExistence type="predicted"/>
<keyword evidence="1" id="KW-0812">Transmembrane</keyword>
<feature type="transmembrane region" description="Helical" evidence="1">
    <location>
        <begin position="176"/>
        <end position="200"/>
    </location>
</feature>
<evidence type="ECO:0000313" key="2">
    <source>
        <dbReference type="EMBL" id="KHF40192.1"/>
    </source>
</evidence>
<feature type="transmembrane region" description="Helical" evidence="1">
    <location>
        <begin position="12"/>
        <end position="33"/>
    </location>
</feature>
<accession>A0A0B0IH28</accession>
<sequence length="212" mass="25229">MLYIHENGWLLFVVSEGLTWVLVFFFLLSRYWLRFDRLSQMWLFFIVGINIFQILLGGIDFYFTGEISFFQIVIVLFITYACTLGSSDFARLDRFIKRKFDRRSKRHNRSDTQVELKEELTYRCLLLLLHTSAFGVMHMIWFVIDRFHYENFTDFTYSIIGSWFGPINYDLLASPLYFMLSYTWSIVLLFDLMIVFGYIASVSLANGCKRAL</sequence>
<evidence type="ECO:0000256" key="1">
    <source>
        <dbReference type="SAM" id="Phobius"/>
    </source>
</evidence>
<keyword evidence="1" id="KW-1133">Transmembrane helix</keyword>
<keyword evidence="1" id="KW-0472">Membrane</keyword>
<dbReference type="AlphaFoldDB" id="A0A0B0IH28"/>
<reference evidence="2 3" key="1">
    <citation type="submission" date="2014-09" db="EMBL/GenBank/DDBJ databases">
        <title>Genome sequencing and annotation of Bacillus Okhensis strain Kh10-101T.</title>
        <authorList>
            <person name="Prakash J.S."/>
        </authorList>
    </citation>
    <scope>NUCLEOTIDE SEQUENCE [LARGE SCALE GENOMIC DNA]</scope>
    <source>
        <strain evidence="3">Kh10-101T</strain>
    </source>
</reference>
<feature type="transmembrane region" description="Helical" evidence="1">
    <location>
        <begin position="42"/>
        <end position="63"/>
    </location>
</feature>
<dbReference type="EMBL" id="JRJU01000011">
    <property type="protein sequence ID" value="KHF40192.1"/>
    <property type="molecule type" value="Genomic_DNA"/>
</dbReference>
<comment type="caution">
    <text evidence="2">The sequence shown here is derived from an EMBL/GenBank/DDBJ whole genome shotgun (WGS) entry which is preliminary data.</text>
</comment>
<evidence type="ECO:0000313" key="3">
    <source>
        <dbReference type="Proteomes" id="UP000030832"/>
    </source>
</evidence>
<organism evidence="2 3">
    <name type="scientific">Halalkalibacter okhensis</name>
    <dbReference type="NCBI Taxonomy" id="333138"/>
    <lineage>
        <taxon>Bacteria</taxon>
        <taxon>Bacillati</taxon>
        <taxon>Bacillota</taxon>
        <taxon>Bacilli</taxon>
        <taxon>Bacillales</taxon>
        <taxon>Bacillaceae</taxon>
        <taxon>Halalkalibacter</taxon>
    </lineage>
</organism>